<dbReference type="AlphaFoldDB" id="A0A9Q1KA91"/>
<comment type="caution">
    <text evidence="2">The sequence shown here is derived from an EMBL/GenBank/DDBJ whole genome shotgun (WGS) entry which is preliminary data.</text>
</comment>
<keyword evidence="3" id="KW-1185">Reference proteome</keyword>
<feature type="compositionally biased region" description="Basic and acidic residues" evidence="1">
    <location>
        <begin position="1085"/>
        <end position="1106"/>
    </location>
</feature>
<accession>A0A9Q1KA91</accession>
<dbReference type="GO" id="GO:0055028">
    <property type="term" value="C:cortical microtubule"/>
    <property type="evidence" value="ECO:0007669"/>
    <property type="project" value="TreeGrafter"/>
</dbReference>
<name>A0A9Q1KA91_9CARY</name>
<feature type="compositionally biased region" description="Low complexity" evidence="1">
    <location>
        <begin position="217"/>
        <end position="226"/>
    </location>
</feature>
<feature type="compositionally biased region" description="Low complexity" evidence="1">
    <location>
        <begin position="361"/>
        <end position="377"/>
    </location>
</feature>
<feature type="region of interest" description="Disordered" evidence="1">
    <location>
        <begin position="1"/>
        <end position="22"/>
    </location>
</feature>
<evidence type="ECO:0000256" key="1">
    <source>
        <dbReference type="SAM" id="MobiDB-lite"/>
    </source>
</evidence>
<feature type="region of interest" description="Disordered" evidence="1">
    <location>
        <begin position="960"/>
        <end position="1011"/>
    </location>
</feature>
<evidence type="ECO:0000313" key="2">
    <source>
        <dbReference type="EMBL" id="KAJ8439172.1"/>
    </source>
</evidence>
<feature type="region of interest" description="Disordered" evidence="1">
    <location>
        <begin position="425"/>
        <end position="464"/>
    </location>
</feature>
<feature type="region of interest" description="Disordered" evidence="1">
    <location>
        <begin position="107"/>
        <end position="398"/>
    </location>
</feature>
<protein>
    <submittedName>
        <fullName evidence="2">Uncharacterized protein</fullName>
    </submittedName>
</protein>
<proteinExistence type="predicted"/>
<organism evidence="2 3">
    <name type="scientific">Carnegiea gigantea</name>
    <dbReference type="NCBI Taxonomy" id="171969"/>
    <lineage>
        <taxon>Eukaryota</taxon>
        <taxon>Viridiplantae</taxon>
        <taxon>Streptophyta</taxon>
        <taxon>Embryophyta</taxon>
        <taxon>Tracheophyta</taxon>
        <taxon>Spermatophyta</taxon>
        <taxon>Magnoliopsida</taxon>
        <taxon>eudicotyledons</taxon>
        <taxon>Gunneridae</taxon>
        <taxon>Pentapetalae</taxon>
        <taxon>Caryophyllales</taxon>
        <taxon>Cactineae</taxon>
        <taxon>Cactaceae</taxon>
        <taxon>Cactoideae</taxon>
        <taxon>Echinocereeae</taxon>
        <taxon>Carnegiea</taxon>
    </lineage>
</organism>
<dbReference type="PANTHER" id="PTHR31949">
    <property type="entry name" value="GASTRIC MUCIN-LIKE PROTEIN"/>
    <property type="match status" value="1"/>
</dbReference>
<feature type="compositionally biased region" description="Pro residues" evidence="1">
    <location>
        <begin position="193"/>
        <end position="205"/>
    </location>
</feature>
<feature type="compositionally biased region" description="Low complexity" evidence="1">
    <location>
        <begin position="149"/>
        <end position="174"/>
    </location>
</feature>
<evidence type="ECO:0000313" key="3">
    <source>
        <dbReference type="Proteomes" id="UP001153076"/>
    </source>
</evidence>
<reference evidence="2" key="1">
    <citation type="submission" date="2022-04" db="EMBL/GenBank/DDBJ databases">
        <title>Carnegiea gigantea Genome sequencing and assembly v2.</title>
        <authorList>
            <person name="Copetti D."/>
            <person name="Sanderson M.J."/>
            <person name="Burquez A."/>
            <person name="Wojciechowski M.F."/>
        </authorList>
    </citation>
    <scope>NUCLEOTIDE SEQUENCE</scope>
    <source>
        <strain evidence="2">SGP5-SGP5p</strain>
        <tissue evidence="2">Aerial part</tissue>
    </source>
</reference>
<feature type="region of interest" description="Disordered" evidence="1">
    <location>
        <begin position="777"/>
        <end position="805"/>
    </location>
</feature>
<dbReference type="GO" id="GO:0043622">
    <property type="term" value="P:cortical microtubule organization"/>
    <property type="evidence" value="ECO:0007669"/>
    <property type="project" value="TreeGrafter"/>
</dbReference>
<feature type="compositionally biased region" description="Low complexity" evidence="1">
    <location>
        <begin position="1"/>
        <end position="12"/>
    </location>
</feature>
<feature type="compositionally biased region" description="Low complexity" evidence="1">
    <location>
        <begin position="425"/>
        <end position="435"/>
    </location>
</feature>
<sequence length="1133" mass="122468">MPPSPSLRRSPSMEARADSHKRGCSLESGLSFKEKDDDLALFNEMQSREEDNFLLRPTDDFEDVFSSKVKPFPDLRLGINITAGGESSDLLNAEGDKNDYDWLLTPPETPLFPSLDDEPVPINLIHNGRARSRPISFSRSSTMEKRSSRGSLSPQRLSPSPRSGSSTFKGRSSSAPQTTPVPLRPGTPSRRASPPPVKPSTPPPRGSSSPPRRDRASSSASVVTSGLRGVSPVRTSRGNSALPKIRAWQSNIPGFSLEAPPNLRTSLADRPASYIRGSSPASRASNSSSKVRRQSMSPTASRSISSSHSQDRDRLSLHSKGSVVSSGDDDAESLQSIPVNGTERPASRRGVSSISNSKPLAFSKKSTKTFSPTSAPKRSFDSAMRQMDRKSPQNMFRPLLSSVPSSTFYAGNASVAHRAMISRNSSVTTSSNASSDQATSGARDTEGSDQYQDDMASDSARAPFSDTQDEVFAIDEIEVASEYVGRGACDNLSNTQLGEPDKGCLFASNTCDSEESRVHLLTMSTAAISEAMQNDFVDTNSHEKTLLCSICGCWYRTDEVAESEQNICPECKQKGEYLIAQNISVPLMRTSEESMMSEPNLAAPQLQTDSRCILEAPLQEADTLEAHDTAREPMQSCSDNSLAVAVGDETMQLAEDHRTIYNPSCASNGLAEVHKGSNMSDSNNDMTEGHGISVLLLKRSSSLKGPLIHGRTFNSSGVSYDDLFNTRDLTSSVRSSVGHGSVSTSSSVDLASARQGEVLVQRQLSCRITDTCSMPQNSMSSFSGTSMQVGQGFGLSRSSHEESHEGSMSNMQHIVAEETVRLPSDQVLAVNNAESQNSVPSVSAVSVSEETSTEKDASVVASCTESKQLDNSQDSIEINEGRVLCEIGDGVDKSVGGVHNVEESVFLESSLAEETTMPDDMAGEIEVADDPQCALRTSEIEIDDPHPGSPRSQIDLVSREDMEDASATMHPDKDIEGSSLEPSQSDHADDVVEDSIVTVEDQEQGRRRPRSLTLEEATDTILFCSSIVHDLAYKAASIAIEKEKENLEPPQVSRPTITIPEKRSSERRDPRGATGRAKTQKTRKTRAETEPKSPPTKHDEKSDEPVVRNVGLPNNSDSMKPPKLESKCNCTIM</sequence>
<feature type="compositionally biased region" description="Polar residues" evidence="1">
    <location>
        <begin position="777"/>
        <end position="789"/>
    </location>
</feature>
<feature type="region of interest" description="Disordered" evidence="1">
    <location>
        <begin position="1046"/>
        <end position="1133"/>
    </location>
</feature>
<dbReference type="OrthoDB" id="1929779at2759"/>
<gene>
    <name evidence="2" type="ORF">Cgig2_027098</name>
</gene>
<dbReference type="EMBL" id="JAKOGI010000229">
    <property type="protein sequence ID" value="KAJ8439172.1"/>
    <property type="molecule type" value="Genomic_DNA"/>
</dbReference>
<feature type="compositionally biased region" description="Basic and acidic residues" evidence="1">
    <location>
        <begin position="1060"/>
        <end position="1071"/>
    </location>
</feature>
<dbReference type="Proteomes" id="UP001153076">
    <property type="component" value="Unassembled WGS sequence"/>
</dbReference>
<dbReference type="PANTHER" id="PTHR31949:SF3">
    <property type="entry name" value="RUN_FYVE DOMAIN PROTEIN"/>
    <property type="match status" value="1"/>
</dbReference>
<feature type="compositionally biased region" description="Low complexity" evidence="1">
    <location>
        <begin position="278"/>
        <end position="308"/>
    </location>
</feature>